<dbReference type="EnsemblMetazoa" id="XM_038016516.1">
    <property type="protein sequence ID" value="XP_037872444.1"/>
    <property type="gene ID" value="LOC101737327"/>
</dbReference>
<organism evidence="2 3">
    <name type="scientific">Bombyx mori</name>
    <name type="common">Silk moth</name>
    <dbReference type="NCBI Taxonomy" id="7091"/>
    <lineage>
        <taxon>Eukaryota</taxon>
        <taxon>Metazoa</taxon>
        <taxon>Ecdysozoa</taxon>
        <taxon>Arthropoda</taxon>
        <taxon>Hexapoda</taxon>
        <taxon>Insecta</taxon>
        <taxon>Pterygota</taxon>
        <taxon>Neoptera</taxon>
        <taxon>Endopterygota</taxon>
        <taxon>Lepidoptera</taxon>
        <taxon>Glossata</taxon>
        <taxon>Ditrysia</taxon>
        <taxon>Bombycoidea</taxon>
        <taxon>Bombycidae</taxon>
        <taxon>Bombycinae</taxon>
        <taxon>Bombyx</taxon>
    </lineage>
</organism>
<dbReference type="RefSeq" id="XP_037872443.1">
    <property type="nucleotide sequence ID" value="XM_038016515.2"/>
</dbReference>
<accession>A0A8R2M4H3</accession>
<evidence type="ECO:0000259" key="1">
    <source>
        <dbReference type="PROSITE" id="PS50191"/>
    </source>
</evidence>
<dbReference type="SMART" id="SM00516">
    <property type="entry name" value="SEC14"/>
    <property type="match status" value="1"/>
</dbReference>
<dbReference type="SUPFAM" id="SSF52087">
    <property type="entry name" value="CRAL/TRIO domain"/>
    <property type="match status" value="1"/>
</dbReference>
<dbReference type="PANTHER" id="PTHR10174">
    <property type="entry name" value="ALPHA-TOCOPHEROL TRANSFER PROTEIN-RELATED"/>
    <property type="match status" value="1"/>
</dbReference>
<dbReference type="AlphaFoldDB" id="A0A8R2M4H3"/>
<dbReference type="InterPro" id="IPR036865">
    <property type="entry name" value="CRAL-TRIO_dom_sf"/>
</dbReference>
<dbReference type="EnsemblMetazoa" id="XM_038016515.1">
    <property type="protein sequence ID" value="XP_037872443.1"/>
    <property type="gene ID" value="LOC101737327"/>
</dbReference>
<dbReference type="EnsemblMetazoa" id="XM_038016517.1">
    <property type="protein sequence ID" value="XP_037872445.1"/>
    <property type="gene ID" value="LOC101737327"/>
</dbReference>
<dbReference type="Pfam" id="PF00650">
    <property type="entry name" value="CRAL_TRIO"/>
    <property type="match status" value="1"/>
</dbReference>
<reference evidence="3" key="1">
    <citation type="journal article" date="2008" name="Insect Biochem. Mol. Biol.">
        <title>The genome of a lepidopteran model insect, the silkworm Bombyx mori.</title>
        <authorList>
            <consortium name="International Silkworm Genome Consortium"/>
        </authorList>
    </citation>
    <scope>NUCLEOTIDE SEQUENCE [LARGE SCALE GENOMIC DNA]</scope>
    <source>
        <strain evidence="3">p50T</strain>
    </source>
</reference>
<dbReference type="GeneID" id="101737327"/>
<dbReference type="Gene3D" id="3.40.525.10">
    <property type="entry name" value="CRAL-TRIO lipid binding domain"/>
    <property type="match status" value="1"/>
</dbReference>
<dbReference type="CDD" id="cd00170">
    <property type="entry name" value="SEC14"/>
    <property type="match status" value="1"/>
</dbReference>
<keyword evidence="3" id="KW-1185">Reference proteome</keyword>
<dbReference type="GO" id="GO:0016020">
    <property type="term" value="C:membrane"/>
    <property type="evidence" value="ECO:0007669"/>
    <property type="project" value="TreeGrafter"/>
</dbReference>
<dbReference type="GO" id="GO:1902936">
    <property type="term" value="F:phosphatidylinositol bisphosphate binding"/>
    <property type="evidence" value="ECO:0007669"/>
    <property type="project" value="TreeGrafter"/>
</dbReference>
<reference evidence="2" key="2">
    <citation type="submission" date="2022-06" db="UniProtKB">
        <authorList>
            <consortium name="EnsemblMetazoa"/>
        </authorList>
    </citation>
    <scope>IDENTIFICATION</scope>
    <source>
        <strain evidence="2">p50T (Dazao)</strain>
    </source>
</reference>
<evidence type="ECO:0000313" key="3">
    <source>
        <dbReference type="Proteomes" id="UP000005204"/>
    </source>
</evidence>
<protein>
    <recommendedName>
        <fullName evidence="1">CRAL-TRIO domain-containing protein</fullName>
    </recommendedName>
</protein>
<name>A0A8R2M4H3_BOMMO</name>
<dbReference type="PANTHER" id="PTHR10174:SF222">
    <property type="entry name" value="GH10083P-RELATED"/>
    <property type="match status" value="1"/>
</dbReference>
<dbReference type="InterPro" id="IPR001251">
    <property type="entry name" value="CRAL-TRIO_dom"/>
</dbReference>
<dbReference type="PROSITE" id="PS50191">
    <property type="entry name" value="CRAL_TRIO"/>
    <property type="match status" value="1"/>
</dbReference>
<dbReference type="Gene3D" id="1.20.5.1200">
    <property type="entry name" value="Alpha-tocopherol transfer"/>
    <property type="match status" value="1"/>
</dbReference>
<dbReference type="KEGG" id="bmor:101737327"/>
<dbReference type="PRINTS" id="PR00180">
    <property type="entry name" value="CRETINALDHBP"/>
</dbReference>
<feature type="domain" description="CRAL-TRIO" evidence="1">
    <location>
        <begin position="141"/>
        <end position="260"/>
    </location>
</feature>
<dbReference type="Proteomes" id="UP000005204">
    <property type="component" value="Unassembled WGS sequence"/>
</dbReference>
<proteinExistence type="predicted"/>
<sequence>MEKLPYHPLVIVTQEDLQKARELYGVQDVNSLRESLDILEKWLQKQPHLAEGSKYLSPANLERAFITAKGSVEETKRRLERMFTSRGMMPELCLNRTVEEFKDEWEVVNYVPLPKICPSDRSRVMVTQFLTEKLEKFSILAYFRLCFMVGEYRLNFDYTPAERFIIDFKNIHIGLLIKINPVVVKKAEVLCTEGIGTKIKGIHILNAPTFVDKIIHLLKQALREKLANRIHVHSTYEDLHKYIPKEILPKDYGGDEESCSKLSEKWKKLLRQEEARKIIQDTEKLVSDETKRHESKFNEEYMGMPGSFRRLAVD</sequence>
<dbReference type="RefSeq" id="XP_037872444.1">
    <property type="nucleotide sequence ID" value="XM_038016516.2"/>
</dbReference>
<evidence type="ECO:0000313" key="2">
    <source>
        <dbReference type="EnsemblMetazoa" id="XP_037872444.1"/>
    </source>
</evidence>